<organism evidence="6 7">
    <name type="scientific">Gallaecimonas pentaromativorans</name>
    <dbReference type="NCBI Taxonomy" id="584787"/>
    <lineage>
        <taxon>Bacteria</taxon>
        <taxon>Pseudomonadati</taxon>
        <taxon>Pseudomonadota</taxon>
        <taxon>Gammaproteobacteria</taxon>
        <taxon>Enterobacterales</taxon>
        <taxon>Gallaecimonadaceae</taxon>
        <taxon>Gallaecimonas</taxon>
    </lineage>
</organism>
<dbReference type="PROSITE" id="PS51257">
    <property type="entry name" value="PROKAR_LIPOPROTEIN"/>
    <property type="match status" value="1"/>
</dbReference>
<dbReference type="Proteomes" id="UP000268033">
    <property type="component" value="Unassembled WGS sequence"/>
</dbReference>
<dbReference type="InterPro" id="IPR039567">
    <property type="entry name" value="Gly-zipper"/>
</dbReference>
<sequence>MFNSKRIAVTALAGAIMLAGCTTVDSQTGEQRTNKTGTGAAIGAIAGAILGKATGSHHRDRALVGAAVGALAGAAVGNYMDKQEEEIRQQTAGSGIDVQRNGDNLLLTIPNGITFDVNRADVKPEFQSVLTDLASTLNKYPKTMVEISGHTDSTGSAAYNQTLSVNRADSVKSFLVRRGVMPERLSTVGYGQTKPIASNATTEGRAKNRRVEIELIPIVDNN</sequence>
<dbReference type="Gene3D" id="3.30.1330.60">
    <property type="entry name" value="OmpA-like domain"/>
    <property type="match status" value="1"/>
</dbReference>
<name>A0A3N1PGD7_9GAMM</name>
<comment type="subcellular location">
    <subcellularLocation>
        <location evidence="1">Cell outer membrane</location>
    </subcellularLocation>
</comment>
<evidence type="ECO:0000313" key="6">
    <source>
        <dbReference type="EMBL" id="ROQ25930.1"/>
    </source>
</evidence>
<dbReference type="SUPFAM" id="SSF103088">
    <property type="entry name" value="OmpA-like"/>
    <property type="match status" value="1"/>
</dbReference>
<keyword evidence="3" id="KW-0998">Cell outer membrane</keyword>
<dbReference type="InterPro" id="IPR006665">
    <property type="entry name" value="OmpA-like"/>
</dbReference>
<evidence type="ECO:0000256" key="4">
    <source>
        <dbReference type="PROSITE-ProRule" id="PRU00473"/>
    </source>
</evidence>
<dbReference type="Pfam" id="PF13488">
    <property type="entry name" value="Gly-zipper_Omp"/>
    <property type="match status" value="1"/>
</dbReference>
<evidence type="ECO:0000256" key="1">
    <source>
        <dbReference type="ARBA" id="ARBA00004442"/>
    </source>
</evidence>
<dbReference type="InterPro" id="IPR050330">
    <property type="entry name" value="Bact_OuterMem_StrucFunc"/>
</dbReference>
<accession>A0A3N1PGD7</accession>
<evidence type="ECO:0000313" key="7">
    <source>
        <dbReference type="Proteomes" id="UP000268033"/>
    </source>
</evidence>
<dbReference type="Pfam" id="PF00691">
    <property type="entry name" value="OmpA"/>
    <property type="match status" value="1"/>
</dbReference>
<proteinExistence type="predicted"/>
<reference evidence="6 7" key="1">
    <citation type="submission" date="2018-11" db="EMBL/GenBank/DDBJ databases">
        <title>Genomic Encyclopedia of Type Strains, Phase IV (KMG-IV): sequencing the most valuable type-strain genomes for metagenomic binning, comparative biology and taxonomic classification.</title>
        <authorList>
            <person name="Goeker M."/>
        </authorList>
    </citation>
    <scope>NUCLEOTIDE SEQUENCE [LARGE SCALE GENOMIC DNA]</scope>
    <source>
        <strain evidence="6 7">DSM 21945</strain>
    </source>
</reference>
<dbReference type="STRING" id="584787.GCA_001247655_02992"/>
<dbReference type="GO" id="GO:0009279">
    <property type="term" value="C:cell outer membrane"/>
    <property type="evidence" value="ECO:0007669"/>
    <property type="project" value="UniProtKB-SubCell"/>
</dbReference>
<dbReference type="EMBL" id="RJUL01000005">
    <property type="protein sequence ID" value="ROQ25930.1"/>
    <property type="molecule type" value="Genomic_DNA"/>
</dbReference>
<keyword evidence="7" id="KW-1185">Reference proteome</keyword>
<comment type="caution">
    <text evidence="6">The sequence shown here is derived from an EMBL/GenBank/DDBJ whole genome shotgun (WGS) entry which is preliminary data.</text>
</comment>
<dbReference type="CDD" id="cd07185">
    <property type="entry name" value="OmpA_C-like"/>
    <property type="match status" value="1"/>
</dbReference>
<dbReference type="PROSITE" id="PS51123">
    <property type="entry name" value="OMPA_2"/>
    <property type="match status" value="1"/>
</dbReference>
<evidence type="ECO:0000256" key="3">
    <source>
        <dbReference type="ARBA" id="ARBA00023237"/>
    </source>
</evidence>
<dbReference type="PANTHER" id="PTHR30329">
    <property type="entry name" value="STATOR ELEMENT OF FLAGELLAR MOTOR COMPLEX"/>
    <property type="match status" value="1"/>
</dbReference>
<dbReference type="RefSeq" id="WP_123421641.1">
    <property type="nucleotide sequence ID" value="NZ_RJUL01000005.1"/>
</dbReference>
<evidence type="ECO:0000259" key="5">
    <source>
        <dbReference type="PROSITE" id="PS51123"/>
    </source>
</evidence>
<dbReference type="AlphaFoldDB" id="A0A3N1PGD7"/>
<keyword evidence="2 4" id="KW-0472">Membrane</keyword>
<dbReference type="PRINTS" id="PR01023">
    <property type="entry name" value="NAFLGMOTY"/>
</dbReference>
<gene>
    <name evidence="6" type="ORF">EDC28_105241</name>
</gene>
<dbReference type="PRINTS" id="PR01021">
    <property type="entry name" value="OMPADOMAIN"/>
</dbReference>
<dbReference type="PANTHER" id="PTHR30329:SF21">
    <property type="entry name" value="LIPOPROTEIN YIAD-RELATED"/>
    <property type="match status" value="1"/>
</dbReference>
<dbReference type="InterPro" id="IPR036737">
    <property type="entry name" value="OmpA-like_sf"/>
</dbReference>
<feature type="domain" description="OmpA-like" evidence="5">
    <location>
        <begin position="102"/>
        <end position="219"/>
    </location>
</feature>
<dbReference type="InterPro" id="IPR006664">
    <property type="entry name" value="OMP_bac"/>
</dbReference>
<protein>
    <submittedName>
        <fullName evidence="6">Outer membrane protein OmpA-like peptidoglycan-associated protein</fullName>
    </submittedName>
</protein>
<evidence type="ECO:0000256" key="2">
    <source>
        <dbReference type="ARBA" id="ARBA00023136"/>
    </source>
</evidence>